<feature type="compositionally biased region" description="Low complexity" evidence="11">
    <location>
        <begin position="766"/>
        <end position="823"/>
    </location>
</feature>
<keyword evidence="2 10" id="KW-0853">WD repeat</keyword>
<feature type="compositionally biased region" description="Polar residues" evidence="11">
    <location>
        <begin position="639"/>
        <end position="650"/>
    </location>
</feature>
<feature type="compositionally biased region" description="Basic and acidic residues" evidence="11">
    <location>
        <begin position="1007"/>
        <end position="1017"/>
    </location>
</feature>
<evidence type="ECO:0000313" key="12">
    <source>
        <dbReference type="EMBL" id="QGN15511.1"/>
    </source>
</evidence>
<gene>
    <name evidence="12" type="primary">SEC12</name>
    <name evidence="12" type="ORF">FIM1_2202</name>
</gene>
<keyword evidence="8" id="KW-1133">Transmembrane helix</keyword>
<evidence type="ECO:0000256" key="6">
    <source>
        <dbReference type="ARBA" id="ARBA00022892"/>
    </source>
</evidence>
<comment type="similarity">
    <text evidence="10">Belongs to the WD repeat SEC12 family.</text>
</comment>
<keyword evidence="3" id="KW-0812">Transmembrane</keyword>
<keyword evidence="1 10" id="KW-0813">Transport</keyword>
<dbReference type="PANTHER" id="PTHR23284:SF0">
    <property type="entry name" value="PROLACTIN REGULATORY ELEMENT-BINDING PROTEIN"/>
    <property type="match status" value="1"/>
</dbReference>
<sequence>MGKDTESTIYNIGYPIYGAKFLNDSTLLVAGGGGEGNNGIPNKISALKIDFTKKKIVKRFRELSLDDKDDSPTTLDCSNNVILVGCNEGSEKIKSGQGNNHLRKYVYHNEHLKFVASIDLDGSTKPEDYTKLTCISSDASVAAIASSKVPTIIRIVNPANLRETYEVETGNDVKDLHFSPDGKVLSYITASTLEVMSVVTGNFIVRKTDFDSNWTMSKIRFIDQDNVIIAATLTKGTGIVLIKVSLKSGVAKVVKSKLITNKFKGATSLDVDPSGRLVAIAGNENSVVVVTLRNLRVVKFMKQVHSFAITRLVFSPDSKLLASVSAANTVHILKIPPTLATSQSLMESTMVFFTNAIIVAIVAALAYYGKEHNLHIKALHFAQTQYKKLTEKNDSSNYFVLHEYPEQTTLVGAVHTSHTPSLSYKETTISFSPEMTVGPHQTSADDFISYTTDSSIIDINTTLNQLSNEEDVSKDNTEQASSTILANSAEKSSEPSLSSISTTSISTGKVKKEEKLIGSSSAAKDSAVKKASSSEESDQEDTVTLVVESAKKSTEIDLTPTPSQFNATDIEKREETVAHEVVSQKKTDDDKSSPDTENTINDDLANADEDIAPSSEPEEISEVVVDIPIERTLNLINEENTIATQPVNRSSKQEENLTKESNNNIEVETPIIRADSSSTSATKTSVETNDVENISTESSVVEASIVETTSVETTSVETTSVETTSVETTSVETTSVETTSVETTSVETTSVETTSVETSSEEPSAEESSTMKTTSVEHSTVETTNVQTSTVEASSSETSAMESSAEESSTVESSVEEASAVESKNLKSSTVESSVEDASALESKTLESSAVETTSTEASVVETSTTDTTSTMISEATSDILEKHAESVSPTVPVTDESFEVDEQIVTITEVVAHEIEAESSVTGQLLSGSVNSMISEMSEALTPSQEDITSIIIEDEYSLQSTTTQSPTNKITDSLESPEEDFIDSSASTLDLDASSTLEGDIEAETVTKTETETSKASEVYIQDEL</sequence>
<dbReference type="SUPFAM" id="SSF50998">
    <property type="entry name" value="Quinoprotein alcohol dehydrogenase-like"/>
    <property type="match status" value="1"/>
</dbReference>
<evidence type="ECO:0000256" key="7">
    <source>
        <dbReference type="ARBA" id="ARBA00022927"/>
    </source>
</evidence>
<feature type="region of interest" description="Disordered" evidence="11">
    <location>
        <begin position="639"/>
        <end position="871"/>
    </location>
</feature>
<keyword evidence="6" id="KW-0931">ER-Golgi transport</keyword>
<keyword evidence="13" id="KW-1185">Reference proteome</keyword>
<proteinExistence type="inferred from homology"/>
<feature type="compositionally biased region" description="Low complexity" evidence="11">
    <location>
        <begin position="519"/>
        <end position="531"/>
    </location>
</feature>
<dbReference type="InterPro" id="IPR045260">
    <property type="entry name" value="Sec12-like"/>
</dbReference>
<evidence type="ECO:0000256" key="2">
    <source>
        <dbReference type="ARBA" id="ARBA00022574"/>
    </source>
</evidence>
<dbReference type="InterPro" id="IPR001680">
    <property type="entry name" value="WD40_rpt"/>
</dbReference>
<comment type="function">
    <text evidence="10">Guanine nucleotide-exchange factor (GEF) required for the formation or budding of transport vesicles from the ER.</text>
</comment>
<evidence type="ECO:0000256" key="3">
    <source>
        <dbReference type="ARBA" id="ARBA00022692"/>
    </source>
</evidence>
<evidence type="ECO:0000256" key="10">
    <source>
        <dbReference type="RuleBase" id="RU369019"/>
    </source>
</evidence>
<feature type="compositionally biased region" description="Low complexity" evidence="11">
    <location>
        <begin position="695"/>
        <end position="758"/>
    </location>
</feature>
<dbReference type="Pfam" id="PF00400">
    <property type="entry name" value="WD40"/>
    <property type="match status" value="1"/>
</dbReference>
<feature type="region of interest" description="Disordered" evidence="11">
    <location>
        <begin position="961"/>
        <end position="1027"/>
    </location>
</feature>
<keyword evidence="4 10" id="KW-0677">Repeat</keyword>
<evidence type="ECO:0000256" key="1">
    <source>
        <dbReference type="ARBA" id="ARBA00022448"/>
    </source>
</evidence>
<organism evidence="12 13">
    <name type="scientific">Kluyveromyces marxianus</name>
    <name type="common">Yeast</name>
    <name type="synonym">Candida kefyr</name>
    <dbReference type="NCBI Taxonomy" id="4911"/>
    <lineage>
        <taxon>Eukaryota</taxon>
        <taxon>Fungi</taxon>
        <taxon>Dikarya</taxon>
        <taxon>Ascomycota</taxon>
        <taxon>Saccharomycotina</taxon>
        <taxon>Saccharomycetes</taxon>
        <taxon>Saccharomycetales</taxon>
        <taxon>Saccharomycetaceae</taxon>
        <taxon>Kluyveromyces</taxon>
    </lineage>
</organism>
<comment type="subcellular location">
    <subcellularLocation>
        <location evidence="10">Endoplasmic reticulum membrane</location>
        <topology evidence="10">Single-pass type II membrane protein</topology>
    </subcellularLocation>
    <subcellularLocation>
        <location evidence="10">Golgi apparatus membrane</location>
        <topology evidence="10">Single-pass type II membrane protein</topology>
    </subcellularLocation>
</comment>
<evidence type="ECO:0000256" key="4">
    <source>
        <dbReference type="ARBA" id="ARBA00022737"/>
    </source>
</evidence>
<feature type="compositionally biased region" description="Basic and acidic residues" evidence="11">
    <location>
        <begin position="569"/>
        <end position="594"/>
    </location>
</feature>
<dbReference type="Gene3D" id="2.130.10.10">
    <property type="entry name" value="YVTN repeat-like/Quinoprotein amine dehydrogenase"/>
    <property type="match status" value="1"/>
</dbReference>
<keyword evidence="9" id="KW-0472">Membrane</keyword>
<keyword evidence="5 10" id="KW-0256">Endoplasmic reticulum</keyword>
<evidence type="ECO:0000256" key="5">
    <source>
        <dbReference type="ARBA" id="ARBA00022824"/>
    </source>
</evidence>
<feature type="compositionally biased region" description="Low complexity" evidence="11">
    <location>
        <begin position="676"/>
        <end position="685"/>
    </location>
</feature>
<feature type="compositionally biased region" description="Acidic residues" evidence="11">
    <location>
        <begin position="605"/>
        <end position="621"/>
    </location>
</feature>
<feature type="compositionally biased region" description="Polar residues" evidence="11">
    <location>
        <begin position="961"/>
        <end position="976"/>
    </location>
</feature>
<protein>
    <recommendedName>
        <fullName evidence="10">Guanine nucleotide-exchange factor SEC12</fullName>
    </recommendedName>
</protein>
<feature type="compositionally biased region" description="Low complexity" evidence="11">
    <location>
        <begin position="846"/>
        <end position="871"/>
    </location>
</feature>
<reference evidence="12 13" key="2">
    <citation type="submission" date="2019-11" db="EMBL/GenBank/DDBJ databases">
        <authorList>
            <person name="Lu H."/>
        </authorList>
    </citation>
    <scope>NUCLEOTIDE SEQUENCE [LARGE SCALE GENOMIC DNA]</scope>
    <source>
        <strain evidence="12 13">FIM1</strain>
    </source>
</reference>
<feature type="region of interest" description="Disordered" evidence="11">
    <location>
        <begin position="468"/>
        <end position="623"/>
    </location>
</feature>
<keyword evidence="7 10" id="KW-0653">Protein transport</keyword>
<dbReference type="SMART" id="SM00320">
    <property type="entry name" value="WD40"/>
    <property type="match status" value="2"/>
</dbReference>
<reference evidence="12 13" key="1">
    <citation type="submission" date="2016-03" db="EMBL/GenBank/DDBJ databases">
        <title>How can Kluyveromyces marxianus grow so fast - potential evolutionary course in Saccharomyces Complex revealed by comparative genomics.</title>
        <authorList>
            <person name="Mo W."/>
            <person name="Lu W."/>
            <person name="Yang X."/>
            <person name="Qi J."/>
            <person name="Lv H."/>
        </authorList>
    </citation>
    <scope>NUCLEOTIDE SEQUENCE [LARGE SCALE GENOMIC DNA]</scope>
    <source>
        <strain evidence="12 13">FIM1</strain>
    </source>
</reference>
<feature type="compositionally biased region" description="Low complexity" evidence="11">
    <location>
        <begin position="985"/>
        <end position="999"/>
    </location>
</feature>
<dbReference type="InterPro" id="IPR015943">
    <property type="entry name" value="WD40/YVTN_repeat-like_dom_sf"/>
</dbReference>
<evidence type="ECO:0000256" key="8">
    <source>
        <dbReference type="ARBA" id="ARBA00022989"/>
    </source>
</evidence>
<dbReference type="Proteomes" id="UP000422736">
    <property type="component" value="Chromosome 3"/>
</dbReference>
<dbReference type="EMBL" id="CP015056">
    <property type="protein sequence ID" value="QGN15511.1"/>
    <property type="molecule type" value="Genomic_DNA"/>
</dbReference>
<dbReference type="InterPro" id="IPR011047">
    <property type="entry name" value="Quinoprotein_ADH-like_sf"/>
</dbReference>
<name>A0ABX6EV54_KLUMA</name>
<evidence type="ECO:0000313" key="13">
    <source>
        <dbReference type="Proteomes" id="UP000422736"/>
    </source>
</evidence>
<dbReference type="PANTHER" id="PTHR23284">
    <property type="entry name" value="PROLACTIN REGULATORY ELEMENT BINDING PROTEIN"/>
    <property type="match status" value="1"/>
</dbReference>
<evidence type="ECO:0000256" key="11">
    <source>
        <dbReference type="SAM" id="MobiDB-lite"/>
    </source>
</evidence>
<evidence type="ECO:0000256" key="9">
    <source>
        <dbReference type="ARBA" id="ARBA00023136"/>
    </source>
</evidence>
<feature type="compositionally biased region" description="Low complexity" evidence="11">
    <location>
        <begin position="488"/>
        <end position="507"/>
    </location>
</feature>
<accession>A0ABX6EV54</accession>